<feature type="transmembrane region" description="Helical" evidence="9">
    <location>
        <begin position="82"/>
        <end position="101"/>
    </location>
</feature>
<dbReference type="InterPro" id="IPR004485">
    <property type="entry name" value="Cobalamin_biosynth_CobD/CbiB"/>
</dbReference>
<dbReference type="GO" id="GO:0015420">
    <property type="term" value="F:ABC-type vitamin B12 transporter activity"/>
    <property type="evidence" value="ECO:0007669"/>
    <property type="project" value="UniProtKB-UniRule"/>
</dbReference>
<feature type="transmembrane region" description="Helical" evidence="9">
    <location>
        <begin position="294"/>
        <end position="318"/>
    </location>
</feature>
<dbReference type="AlphaFoldDB" id="A0A2S0M947"/>
<dbReference type="EMBL" id="CP027569">
    <property type="protein sequence ID" value="AVO27966.1"/>
    <property type="molecule type" value="Genomic_DNA"/>
</dbReference>
<evidence type="ECO:0000256" key="5">
    <source>
        <dbReference type="ARBA" id="ARBA00022573"/>
    </source>
</evidence>
<keyword evidence="5 9" id="KW-0169">Cobalamin biosynthesis</keyword>
<evidence type="ECO:0000256" key="3">
    <source>
        <dbReference type="ARBA" id="ARBA00006263"/>
    </source>
</evidence>
<protein>
    <recommendedName>
        <fullName evidence="9">Cobalamin biosynthesis protein CobD</fullName>
    </recommendedName>
</protein>
<evidence type="ECO:0000256" key="4">
    <source>
        <dbReference type="ARBA" id="ARBA00022475"/>
    </source>
</evidence>
<evidence type="ECO:0000256" key="2">
    <source>
        <dbReference type="ARBA" id="ARBA00004953"/>
    </source>
</evidence>
<feature type="transmembrane region" description="Helical" evidence="9">
    <location>
        <begin position="155"/>
        <end position="176"/>
    </location>
</feature>
<proteinExistence type="inferred from homology"/>
<dbReference type="GO" id="GO:0009236">
    <property type="term" value="P:cobalamin biosynthetic process"/>
    <property type="evidence" value="ECO:0007669"/>
    <property type="project" value="UniProtKB-UniRule"/>
</dbReference>
<dbReference type="UniPathway" id="UPA00148"/>
<dbReference type="HAMAP" id="MF_00024">
    <property type="entry name" value="CobD_CbiB"/>
    <property type="match status" value="1"/>
</dbReference>
<evidence type="ECO:0000256" key="9">
    <source>
        <dbReference type="HAMAP-Rule" id="MF_00024"/>
    </source>
</evidence>
<sequence length="319" mass="35685">MITVLTAFIVDFIIGDPHTKLHPVALIGRWISLLERLFYNEKSTKWEHFILGGLTVVITLLFVYNITLVLVLALEFLPNEHWSYIIQGVLLSFMICPRSLAKAGREVYRYLVRHHLRIAQLKVGKIVGRDTDHLDSPEVTRATVETIAENTVDGIVSPLFFFAIGGLPLAVVYRAANTLDSMIGYKNDKYIYFGRVAARVDDVLNYIPARLTGLLFIAVAACLGYDAKGAWRIMRRDASKHPSPNGGYAEATVAGALGIRLGGHNRYFGKDTFREYMGDANHELEPQYIRKTIYLMYGVSLTVGVLTALLSLGLYGLWS</sequence>
<reference evidence="10 11" key="1">
    <citation type="journal article" date="2018" name="Genome Announc.">
        <title>Complete genomes of two Megasphaera elsdenii strains, NCIMB 702410 and ATCC 25940.</title>
        <authorList>
            <person name="Hatmaker E.A."/>
            <person name="O'Dell K."/>
            <person name="Riley L.A."/>
            <person name="Klingeman D.M."/>
            <person name="Guss A.M."/>
        </authorList>
    </citation>
    <scope>NUCLEOTIDE SEQUENCE [LARGE SCALE GENOMIC DNA]</scope>
    <source>
        <strain evidence="10 11">NCIMB702410</strain>
    </source>
</reference>
<keyword evidence="4 9" id="KW-1003">Cell membrane</keyword>
<evidence type="ECO:0000256" key="7">
    <source>
        <dbReference type="ARBA" id="ARBA00022989"/>
    </source>
</evidence>
<dbReference type="PANTHER" id="PTHR34308:SF1">
    <property type="entry name" value="COBALAMIN BIOSYNTHESIS PROTEIN CBIB"/>
    <property type="match status" value="1"/>
</dbReference>
<evidence type="ECO:0000256" key="8">
    <source>
        <dbReference type="ARBA" id="ARBA00023136"/>
    </source>
</evidence>
<dbReference type="OrthoDB" id="9811967at2"/>
<feature type="transmembrane region" description="Helical" evidence="9">
    <location>
        <begin position="207"/>
        <end position="227"/>
    </location>
</feature>
<evidence type="ECO:0000256" key="6">
    <source>
        <dbReference type="ARBA" id="ARBA00022692"/>
    </source>
</evidence>
<organism evidence="10 11">
    <name type="scientific">Megasphaera elsdenii</name>
    <dbReference type="NCBI Taxonomy" id="907"/>
    <lineage>
        <taxon>Bacteria</taxon>
        <taxon>Bacillati</taxon>
        <taxon>Bacillota</taxon>
        <taxon>Negativicutes</taxon>
        <taxon>Veillonellales</taxon>
        <taxon>Veillonellaceae</taxon>
        <taxon>Megasphaera</taxon>
    </lineage>
</organism>
<dbReference type="PANTHER" id="PTHR34308">
    <property type="entry name" value="COBALAMIN BIOSYNTHESIS PROTEIN CBIB"/>
    <property type="match status" value="1"/>
</dbReference>
<comment type="subcellular location">
    <subcellularLocation>
        <location evidence="1 9">Cell membrane</location>
        <topology evidence="1 9">Multi-pass membrane protein</topology>
    </subcellularLocation>
</comment>
<dbReference type="Pfam" id="PF03186">
    <property type="entry name" value="CobD_Cbib"/>
    <property type="match status" value="1"/>
</dbReference>
<dbReference type="RefSeq" id="WP_027895610.1">
    <property type="nucleotide sequence ID" value="NZ_CBCSUK010000001.1"/>
</dbReference>
<keyword evidence="6 9" id="KW-0812">Transmembrane</keyword>
<gene>
    <name evidence="9 10" type="primary">cobD</name>
    <name evidence="10" type="ORF">C6Y28_10220</name>
</gene>
<keyword evidence="8 9" id="KW-0472">Membrane</keyword>
<dbReference type="NCBIfam" id="TIGR00380">
    <property type="entry name" value="cobal_cbiB"/>
    <property type="match status" value="1"/>
</dbReference>
<comment type="function">
    <text evidence="9">Converts cobyric acid to cobinamide by the addition of aminopropanol on the F carboxylic group.</text>
</comment>
<evidence type="ECO:0000313" key="10">
    <source>
        <dbReference type="EMBL" id="AVO27966.1"/>
    </source>
</evidence>
<dbReference type="Proteomes" id="UP000238358">
    <property type="component" value="Chromosome"/>
</dbReference>
<evidence type="ECO:0000313" key="11">
    <source>
        <dbReference type="Proteomes" id="UP000238358"/>
    </source>
</evidence>
<comment type="similarity">
    <text evidence="3 9">Belongs to the CobD/CbiB family.</text>
</comment>
<feature type="transmembrane region" description="Helical" evidence="9">
    <location>
        <begin position="49"/>
        <end position="76"/>
    </location>
</feature>
<evidence type="ECO:0000256" key="1">
    <source>
        <dbReference type="ARBA" id="ARBA00004651"/>
    </source>
</evidence>
<accession>A0A2S0M947</accession>
<keyword evidence="7 9" id="KW-1133">Transmembrane helix</keyword>
<dbReference type="GO" id="GO:0005886">
    <property type="term" value="C:plasma membrane"/>
    <property type="evidence" value="ECO:0007669"/>
    <property type="project" value="UniProtKB-SubCell"/>
</dbReference>
<name>A0A2S0M947_MEGEL</name>
<comment type="pathway">
    <text evidence="2 9">Cofactor biosynthesis; adenosylcobalamin biosynthesis.</text>
</comment>
<dbReference type="GO" id="GO:0048472">
    <property type="term" value="F:threonine-phosphate decarboxylase activity"/>
    <property type="evidence" value="ECO:0007669"/>
    <property type="project" value="InterPro"/>
</dbReference>